<gene>
    <name evidence="1" type="ORF">WA026_010304</name>
</gene>
<name>A0AAW1UGW7_9CUCU</name>
<evidence type="ECO:0000313" key="1">
    <source>
        <dbReference type="EMBL" id="KAK9880423.1"/>
    </source>
</evidence>
<comment type="caution">
    <text evidence="1">The sequence shown here is derived from an EMBL/GenBank/DDBJ whole genome shotgun (WGS) entry which is preliminary data.</text>
</comment>
<keyword evidence="2" id="KW-1185">Reference proteome</keyword>
<dbReference type="EMBL" id="JARQZJ010000064">
    <property type="protein sequence ID" value="KAK9880423.1"/>
    <property type="molecule type" value="Genomic_DNA"/>
</dbReference>
<sequence length="111" mass="12699">MFRKVKEVAGLHRKRTTMSLTNDRNQLMLEEQELKNTWTSYIESNFEDDRADAVNVHEGTGPTILKSEVIHAFSIAKKRKAYGPDDIPTEAPKLIVEENIDLVVKLFNSIL</sequence>
<dbReference type="Proteomes" id="UP001431783">
    <property type="component" value="Unassembled WGS sequence"/>
</dbReference>
<evidence type="ECO:0000313" key="2">
    <source>
        <dbReference type="Proteomes" id="UP001431783"/>
    </source>
</evidence>
<organism evidence="1 2">
    <name type="scientific">Henosepilachna vigintioctopunctata</name>
    <dbReference type="NCBI Taxonomy" id="420089"/>
    <lineage>
        <taxon>Eukaryota</taxon>
        <taxon>Metazoa</taxon>
        <taxon>Ecdysozoa</taxon>
        <taxon>Arthropoda</taxon>
        <taxon>Hexapoda</taxon>
        <taxon>Insecta</taxon>
        <taxon>Pterygota</taxon>
        <taxon>Neoptera</taxon>
        <taxon>Endopterygota</taxon>
        <taxon>Coleoptera</taxon>
        <taxon>Polyphaga</taxon>
        <taxon>Cucujiformia</taxon>
        <taxon>Coccinelloidea</taxon>
        <taxon>Coccinellidae</taxon>
        <taxon>Epilachninae</taxon>
        <taxon>Epilachnini</taxon>
        <taxon>Henosepilachna</taxon>
    </lineage>
</organism>
<dbReference type="AlphaFoldDB" id="A0AAW1UGW7"/>
<proteinExistence type="predicted"/>
<reference evidence="1 2" key="1">
    <citation type="submission" date="2023-03" db="EMBL/GenBank/DDBJ databases">
        <title>Genome insight into feeding habits of ladybird beetles.</title>
        <authorList>
            <person name="Li H.-S."/>
            <person name="Huang Y.-H."/>
            <person name="Pang H."/>
        </authorList>
    </citation>
    <scope>NUCLEOTIDE SEQUENCE [LARGE SCALE GENOMIC DNA]</scope>
    <source>
        <strain evidence="1">SYSU_2023b</strain>
        <tissue evidence="1">Whole body</tissue>
    </source>
</reference>
<accession>A0AAW1UGW7</accession>
<protein>
    <submittedName>
        <fullName evidence="1">Uncharacterized protein</fullName>
    </submittedName>
</protein>